<dbReference type="Proteomes" id="UP001271769">
    <property type="component" value="Unassembled WGS sequence"/>
</dbReference>
<sequence length="226" mass="23687">MKRRLLATAMFAVLGALGLAGCEANMPDYEYGEQHPIKVETRTALLILDPGPGGRVQNADLPAITEFSSDFGKKAAGGITVRVGAANAADPLAQAFATDVMQVLASRGIPAAAVQLSFATDPQSAKYGRAVMEYPIYVALADECGTWKDRPEFTPLNENTYNFGCATQRNIAAMIVNPKDLEDAALLSGRLAARADNIVGKYIVGAKIGGSTETPAILPPTTTGGN</sequence>
<keyword evidence="3" id="KW-1185">Reference proteome</keyword>
<accession>A0ABU5DUZ6</accession>
<dbReference type="EMBL" id="JAXCLX010000001">
    <property type="protein sequence ID" value="MDY0870770.1"/>
    <property type="molecule type" value="Genomic_DNA"/>
</dbReference>
<dbReference type="InterPro" id="IPR019027">
    <property type="entry name" value="Pilus_biogenesis_CpaD-related"/>
</dbReference>
<keyword evidence="1" id="KW-0732">Signal</keyword>
<gene>
    <name evidence="2" type="ORF">SMD31_02510</name>
</gene>
<dbReference type="PROSITE" id="PS51257">
    <property type="entry name" value="PROKAR_LIPOPROTEIN"/>
    <property type="match status" value="1"/>
</dbReference>
<feature type="signal peptide" evidence="1">
    <location>
        <begin position="1"/>
        <end position="20"/>
    </location>
</feature>
<evidence type="ECO:0000313" key="2">
    <source>
        <dbReference type="EMBL" id="MDY0870770.1"/>
    </source>
</evidence>
<dbReference type="RefSeq" id="WP_320499108.1">
    <property type="nucleotide sequence ID" value="NZ_JAXCLX010000001.1"/>
</dbReference>
<name>A0ABU5DUZ6_9PROT</name>
<dbReference type="Pfam" id="PF09476">
    <property type="entry name" value="Pilus_CpaD"/>
    <property type="match status" value="1"/>
</dbReference>
<feature type="chain" id="PRO_5045963606" evidence="1">
    <location>
        <begin position="21"/>
        <end position="226"/>
    </location>
</feature>
<keyword evidence="2" id="KW-0449">Lipoprotein</keyword>
<comment type="caution">
    <text evidence="2">The sequence shown here is derived from an EMBL/GenBank/DDBJ whole genome shotgun (WGS) entry which is preliminary data.</text>
</comment>
<proteinExistence type="predicted"/>
<protein>
    <submittedName>
        <fullName evidence="2">CpaD family pilus assembly lipoprotein</fullName>
    </submittedName>
</protein>
<evidence type="ECO:0000313" key="3">
    <source>
        <dbReference type="Proteomes" id="UP001271769"/>
    </source>
</evidence>
<reference evidence="2 3" key="1">
    <citation type="journal article" date="2013" name="Antonie Van Leeuwenhoek">
        <title>Dongia rigui sp. nov., isolated from freshwater of a large wetland in Korea.</title>
        <authorList>
            <person name="Baik K.S."/>
            <person name="Hwang Y.M."/>
            <person name="Choi J.S."/>
            <person name="Kwon J."/>
            <person name="Seong C.N."/>
        </authorList>
    </citation>
    <scope>NUCLEOTIDE SEQUENCE [LARGE SCALE GENOMIC DNA]</scope>
    <source>
        <strain evidence="2 3">04SU4-P</strain>
    </source>
</reference>
<organism evidence="2 3">
    <name type="scientific">Dongia rigui</name>
    <dbReference type="NCBI Taxonomy" id="940149"/>
    <lineage>
        <taxon>Bacteria</taxon>
        <taxon>Pseudomonadati</taxon>
        <taxon>Pseudomonadota</taxon>
        <taxon>Alphaproteobacteria</taxon>
        <taxon>Rhodospirillales</taxon>
        <taxon>Dongiaceae</taxon>
        <taxon>Dongia</taxon>
    </lineage>
</organism>
<evidence type="ECO:0000256" key="1">
    <source>
        <dbReference type="SAM" id="SignalP"/>
    </source>
</evidence>